<gene>
    <name evidence="8" type="ORF">C1J01_07705</name>
</gene>
<evidence type="ECO:0000313" key="8">
    <source>
        <dbReference type="EMBL" id="PZG21015.1"/>
    </source>
</evidence>
<evidence type="ECO:0000256" key="7">
    <source>
        <dbReference type="SAM" id="Phobius"/>
    </source>
</evidence>
<comment type="subcellular location">
    <subcellularLocation>
        <location evidence="6">Cell membrane</location>
        <topology evidence="6">Multi-pass membrane protein</topology>
    </subcellularLocation>
    <subcellularLocation>
        <location evidence="1">Membrane</location>
        <topology evidence="1">Multi-pass membrane protein</topology>
    </subcellularLocation>
</comment>
<keyword evidence="9" id="KW-1185">Reference proteome</keyword>
<comment type="similarity">
    <text evidence="2 6">Belongs to the ABC-3 integral membrane protein family.</text>
</comment>
<sequence length="285" mass="29550">MTFLQVPFIARALAVLLILAVVAGPVGVLVMLRGLAFSTDTIAHAVFPGVAAGFVLAGEPGVLPGAAVAAVLTAVVFTALSARVRSDTSLAVLLTSMFAFGVILVSRRSSYTADLTAFLFGRVLYTSPAQLAQTAVLVAVVLVVLVLCWRALVLVAFDPVTAAAQGYRTRRLDLLLNVLVALVVVAGARAIGTLLMIALLIVPAAAARLLSHRLRVIVPLACAVAGAASWAGLEISYQASVVYGWRLASGATVVLALIALFLAAQAVHRCPWRGARRRRGAGAAH</sequence>
<feature type="transmembrane region" description="Helical" evidence="7">
    <location>
        <begin position="177"/>
        <end position="202"/>
    </location>
</feature>
<dbReference type="SUPFAM" id="SSF81345">
    <property type="entry name" value="ABC transporter involved in vitamin B12 uptake, BtuC"/>
    <property type="match status" value="1"/>
</dbReference>
<evidence type="ECO:0000256" key="3">
    <source>
        <dbReference type="ARBA" id="ARBA00022692"/>
    </source>
</evidence>
<feature type="transmembrane region" description="Helical" evidence="7">
    <location>
        <begin position="88"/>
        <end position="105"/>
    </location>
</feature>
<accession>A0A2W2EXN7</accession>
<dbReference type="AlphaFoldDB" id="A0A2W2EXN7"/>
<dbReference type="RefSeq" id="WP_111177517.1">
    <property type="nucleotide sequence ID" value="NZ_POUD01000020.1"/>
</dbReference>
<dbReference type="EMBL" id="POUD01000020">
    <property type="protein sequence ID" value="PZG21015.1"/>
    <property type="molecule type" value="Genomic_DNA"/>
</dbReference>
<proteinExistence type="inferred from homology"/>
<organism evidence="8 9">
    <name type="scientific">Nonomuraea aridisoli</name>
    <dbReference type="NCBI Taxonomy" id="2070368"/>
    <lineage>
        <taxon>Bacteria</taxon>
        <taxon>Bacillati</taxon>
        <taxon>Actinomycetota</taxon>
        <taxon>Actinomycetes</taxon>
        <taxon>Streptosporangiales</taxon>
        <taxon>Streptosporangiaceae</taxon>
        <taxon>Nonomuraea</taxon>
    </lineage>
</organism>
<keyword evidence="3 6" id="KW-0812">Transmembrane</keyword>
<evidence type="ECO:0000256" key="2">
    <source>
        <dbReference type="ARBA" id="ARBA00008034"/>
    </source>
</evidence>
<feature type="transmembrane region" description="Helical" evidence="7">
    <location>
        <begin position="245"/>
        <end position="267"/>
    </location>
</feature>
<dbReference type="PANTHER" id="PTHR30477:SF13">
    <property type="entry name" value="IRON TRANSPORT SYSTEM MEMBRANE PROTEIN HI_0360-RELATED"/>
    <property type="match status" value="1"/>
</dbReference>
<protein>
    <submittedName>
        <fullName evidence="8">Manganese transporter</fullName>
    </submittedName>
</protein>
<feature type="transmembrane region" description="Helical" evidence="7">
    <location>
        <begin position="135"/>
        <end position="157"/>
    </location>
</feature>
<dbReference type="Proteomes" id="UP000249304">
    <property type="component" value="Unassembled WGS sequence"/>
</dbReference>
<dbReference type="OrthoDB" id="1016457at2"/>
<feature type="transmembrane region" description="Helical" evidence="7">
    <location>
        <begin position="214"/>
        <end position="233"/>
    </location>
</feature>
<dbReference type="Gene3D" id="1.10.3470.10">
    <property type="entry name" value="ABC transporter involved in vitamin B12 uptake, BtuC"/>
    <property type="match status" value="1"/>
</dbReference>
<evidence type="ECO:0000256" key="6">
    <source>
        <dbReference type="RuleBase" id="RU003943"/>
    </source>
</evidence>
<keyword evidence="4 7" id="KW-1133">Transmembrane helix</keyword>
<evidence type="ECO:0000313" key="9">
    <source>
        <dbReference type="Proteomes" id="UP000249304"/>
    </source>
</evidence>
<keyword evidence="5 7" id="KW-0472">Membrane</keyword>
<dbReference type="InterPro" id="IPR001626">
    <property type="entry name" value="ABC_TroCD"/>
</dbReference>
<feature type="transmembrane region" description="Helical" evidence="7">
    <location>
        <begin position="65"/>
        <end position="82"/>
    </location>
</feature>
<feature type="transmembrane region" description="Helical" evidence="7">
    <location>
        <begin position="12"/>
        <end position="35"/>
    </location>
</feature>
<dbReference type="GO" id="GO:0043190">
    <property type="term" value="C:ATP-binding cassette (ABC) transporter complex"/>
    <property type="evidence" value="ECO:0007669"/>
    <property type="project" value="InterPro"/>
</dbReference>
<evidence type="ECO:0000256" key="5">
    <source>
        <dbReference type="ARBA" id="ARBA00023136"/>
    </source>
</evidence>
<dbReference type="PANTHER" id="PTHR30477">
    <property type="entry name" value="ABC-TRANSPORTER METAL-BINDING PROTEIN"/>
    <property type="match status" value="1"/>
</dbReference>
<dbReference type="GO" id="GO:0010043">
    <property type="term" value="P:response to zinc ion"/>
    <property type="evidence" value="ECO:0007669"/>
    <property type="project" value="TreeGrafter"/>
</dbReference>
<dbReference type="InterPro" id="IPR037294">
    <property type="entry name" value="ABC_BtuC-like"/>
</dbReference>
<keyword evidence="6" id="KW-0813">Transport</keyword>
<name>A0A2W2EXN7_9ACTN</name>
<dbReference type="Pfam" id="PF00950">
    <property type="entry name" value="ABC-3"/>
    <property type="match status" value="1"/>
</dbReference>
<evidence type="ECO:0000256" key="4">
    <source>
        <dbReference type="ARBA" id="ARBA00022989"/>
    </source>
</evidence>
<comment type="caution">
    <text evidence="8">The sequence shown here is derived from an EMBL/GenBank/DDBJ whole genome shotgun (WGS) entry which is preliminary data.</text>
</comment>
<evidence type="ECO:0000256" key="1">
    <source>
        <dbReference type="ARBA" id="ARBA00004141"/>
    </source>
</evidence>
<reference evidence="8 9" key="1">
    <citation type="submission" date="2018-01" db="EMBL/GenBank/DDBJ databases">
        <title>Draft genome sequence of Nonomuraea sp. KC333.</title>
        <authorList>
            <person name="Sahin N."/>
            <person name="Saygin H."/>
            <person name="Ay H."/>
        </authorList>
    </citation>
    <scope>NUCLEOTIDE SEQUENCE [LARGE SCALE GENOMIC DNA]</scope>
    <source>
        <strain evidence="8 9">KC333</strain>
    </source>
</reference>
<dbReference type="GO" id="GO:0055085">
    <property type="term" value="P:transmembrane transport"/>
    <property type="evidence" value="ECO:0007669"/>
    <property type="project" value="InterPro"/>
</dbReference>